<sequence>MSEAPVAALGAVLEGVSLRLGGRPVLRDASLALEAGAINCLLGASGCGKSTLLRVAAGLLPPDAGQVLARPQDCAMVFQAPRLLRWLTVGENLGLALAHRRGMKRAQKAQRIGQALEVVQLAGAQALFPHELSGGMAQRVGIARALQSAIDGDEGKGHLAKAPGTAGPAGAVA</sequence>
<dbReference type="InterPro" id="IPR017871">
    <property type="entry name" value="ABC_transporter-like_CS"/>
</dbReference>
<dbReference type="PANTHER" id="PTHR42788">
    <property type="entry name" value="TAURINE IMPORT ATP-BINDING PROTEIN-RELATED"/>
    <property type="match status" value="1"/>
</dbReference>
<keyword evidence="2" id="KW-0813">Transport</keyword>
<feature type="compositionally biased region" description="Low complexity" evidence="5">
    <location>
        <begin position="160"/>
        <end position="173"/>
    </location>
</feature>
<comment type="similarity">
    <text evidence="1">Belongs to the ABC transporter superfamily.</text>
</comment>
<dbReference type="InterPro" id="IPR003439">
    <property type="entry name" value="ABC_transporter-like_ATP-bd"/>
</dbReference>
<proteinExistence type="inferred from homology"/>
<evidence type="ECO:0000256" key="2">
    <source>
        <dbReference type="ARBA" id="ARBA00022448"/>
    </source>
</evidence>
<reference evidence="7 8" key="1">
    <citation type="submission" date="2023-04" db="EMBL/GenBank/DDBJ databases">
        <title>Ottowia paracancer sp. nov., isolated from human stomach.</title>
        <authorList>
            <person name="Song Y."/>
        </authorList>
    </citation>
    <scope>NUCLEOTIDE SEQUENCE [LARGE SCALE GENOMIC DNA]</scope>
    <source>
        <strain evidence="7 8">10c7w1</strain>
    </source>
</reference>
<gene>
    <name evidence="7" type="ORF">QB898_05095</name>
</gene>
<evidence type="ECO:0000313" key="8">
    <source>
        <dbReference type="Proteomes" id="UP001237156"/>
    </source>
</evidence>
<dbReference type="GO" id="GO:0016887">
    <property type="term" value="F:ATP hydrolysis activity"/>
    <property type="evidence" value="ECO:0007669"/>
    <property type="project" value="InterPro"/>
</dbReference>
<dbReference type="Pfam" id="PF00005">
    <property type="entry name" value="ABC_tran"/>
    <property type="match status" value="1"/>
</dbReference>
<evidence type="ECO:0000256" key="3">
    <source>
        <dbReference type="ARBA" id="ARBA00022741"/>
    </source>
</evidence>
<name>A0AAW6RFC1_9BURK</name>
<dbReference type="InterPro" id="IPR050166">
    <property type="entry name" value="ABC_transporter_ATP-bind"/>
</dbReference>
<evidence type="ECO:0000256" key="4">
    <source>
        <dbReference type="ARBA" id="ARBA00022840"/>
    </source>
</evidence>
<dbReference type="PROSITE" id="PS00211">
    <property type="entry name" value="ABC_TRANSPORTER_1"/>
    <property type="match status" value="1"/>
</dbReference>
<dbReference type="GO" id="GO:0005524">
    <property type="term" value="F:ATP binding"/>
    <property type="evidence" value="ECO:0007669"/>
    <property type="project" value="UniProtKB-KW"/>
</dbReference>
<feature type="region of interest" description="Disordered" evidence="5">
    <location>
        <begin position="154"/>
        <end position="173"/>
    </location>
</feature>
<dbReference type="InterPro" id="IPR027417">
    <property type="entry name" value="P-loop_NTPase"/>
</dbReference>
<keyword evidence="8" id="KW-1185">Reference proteome</keyword>
<accession>A0AAW6RFC1</accession>
<dbReference type="EMBL" id="JARVII010000007">
    <property type="protein sequence ID" value="MDG9699103.1"/>
    <property type="molecule type" value="Genomic_DNA"/>
</dbReference>
<feature type="domain" description="ABC transporter" evidence="6">
    <location>
        <begin position="11"/>
        <end position="172"/>
    </location>
</feature>
<keyword evidence="4 7" id="KW-0067">ATP-binding</keyword>
<dbReference type="PANTHER" id="PTHR42788:SF13">
    <property type="entry name" value="ALIPHATIC SULFONATES IMPORT ATP-BINDING PROTEIN SSUB"/>
    <property type="match status" value="1"/>
</dbReference>
<evidence type="ECO:0000313" key="7">
    <source>
        <dbReference type="EMBL" id="MDG9699103.1"/>
    </source>
</evidence>
<evidence type="ECO:0000259" key="6">
    <source>
        <dbReference type="PROSITE" id="PS50893"/>
    </source>
</evidence>
<organism evidence="7 8">
    <name type="scientific">Ottowia cancrivicina</name>
    <dbReference type="NCBI Taxonomy" id="3040346"/>
    <lineage>
        <taxon>Bacteria</taxon>
        <taxon>Pseudomonadati</taxon>
        <taxon>Pseudomonadota</taxon>
        <taxon>Betaproteobacteria</taxon>
        <taxon>Burkholderiales</taxon>
        <taxon>Comamonadaceae</taxon>
        <taxon>Ottowia</taxon>
    </lineage>
</organism>
<dbReference type="RefSeq" id="WP_279524062.1">
    <property type="nucleotide sequence ID" value="NZ_JARVII010000007.1"/>
</dbReference>
<dbReference type="PROSITE" id="PS50893">
    <property type="entry name" value="ABC_TRANSPORTER_2"/>
    <property type="match status" value="1"/>
</dbReference>
<dbReference type="Proteomes" id="UP001237156">
    <property type="component" value="Unassembled WGS sequence"/>
</dbReference>
<evidence type="ECO:0000256" key="1">
    <source>
        <dbReference type="ARBA" id="ARBA00005417"/>
    </source>
</evidence>
<keyword evidence="3" id="KW-0547">Nucleotide-binding</keyword>
<dbReference type="Gene3D" id="3.40.50.300">
    <property type="entry name" value="P-loop containing nucleotide triphosphate hydrolases"/>
    <property type="match status" value="1"/>
</dbReference>
<dbReference type="SUPFAM" id="SSF52540">
    <property type="entry name" value="P-loop containing nucleoside triphosphate hydrolases"/>
    <property type="match status" value="1"/>
</dbReference>
<dbReference type="AlphaFoldDB" id="A0AAW6RFC1"/>
<evidence type="ECO:0000256" key="5">
    <source>
        <dbReference type="SAM" id="MobiDB-lite"/>
    </source>
</evidence>
<comment type="caution">
    <text evidence="7">The sequence shown here is derived from an EMBL/GenBank/DDBJ whole genome shotgun (WGS) entry which is preliminary data.</text>
</comment>
<protein>
    <submittedName>
        <fullName evidence="7">ATP-binding cassette domain-containing protein</fullName>
    </submittedName>
</protein>